<dbReference type="CDD" id="cd02440">
    <property type="entry name" value="AdoMet_MTases"/>
    <property type="match status" value="1"/>
</dbReference>
<name>A0A1H2YME0_9PSEU</name>
<sequence length="213" mass="22952">MTEASYLSSTRAGYDALAVEYAERAKNELAERPFGRAMLGTFAELVDGGPVVDVGCGTGMATGYLASLGVNVRGIDLSPGMLAEARRLHPDLRFDEGSMTALDLPDGELAGLVAWYSIIHIPPAQVPAVLAEFHRVLAPGGHLLLAFQFGEEDDLLHLTEGWGHVFDLDFHRWTPARLADPLKAAGFAMSAALEREADDTERTAQAHVIARKL</sequence>
<evidence type="ECO:0000313" key="3">
    <source>
        <dbReference type="Proteomes" id="UP000199529"/>
    </source>
</evidence>
<evidence type="ECO:0000259" key="1">
    <source>
        <dbReference type="Pfam" id="PF13649"/>
    </source>
</evidence>
<dbReference type="GO" id="GO:0032259">
    <property type="term" value="P:methylation"/>
    <property type="evidence" value="ECO:0007669"/>
    <property type="project" value="UniProtKB-KW"/>
</dbReference>
<proteinExistence type="predicted"/>
<dbReference type="GO" id="GO:0008168">
    <property type="term" value="F:methyltransferase activity"/>
    <property type="evidence" value="ECO:0007669"/>
    <property type="project" value="UniProtKB-KW"/>
</dbReference>
<dbReference type="EMBL" id="FNOK01000007">
    <property type="protein sequence ID" value="SDX05814.1"/>
    <property type="molecule type" value="Genomic_DNA"/>
</dbReference>
<dbReference type="InterPro" id="IPR050508">
    <property type="entry name" value="Methyltransf_Superfamily"/>
</dbReference>
<dbReference type="Pfam" id="PF13649">
    <property type="entry name" value="Methyltransf_25"/>
    <property type="match status" value="1"/>
</dbReference>
<dbReference type="RefSeq" id="WP_093263919.1">
    <property type="nucleotide sequence ID" value="NZ_FNOK01000007.1"/>
</dbReference>
<feature type="domain" description="Methyltransferase" evidence="1">
    <location>
        <begin position="51"/>
        <end position="141"/>
    </location>
</feature>
<keyword evidence="2" id="KW-0489">Methyltransferase</keyword>
<dbReference type="Proteomes" id="UP000199529">
    <property type="component" value="Unassembled WGS sequence"/>
</dbReference>
<dbReference type="PANTHER" id="PTHR42912:SF80">
    <property type="entry name" value="METHYLTRANSFERASE DOMAIN-CONTAINING PROTEIN"/>
    <property type="match status" value="1"/>
</dbReference>
<dbReference type="SUPFAM" id="SSF53335">
    <property type="entry name" value="S-adenosyl-L-methionine-dependent methyltransferases"/>
    <property type="match status" value="1"/>
</dbReference>
<dbReference type="InterPro" id="IPR029063">
    <property type="entry name" value="SAM-dependent_MTases_sf"/>
</dbReference>
<accession>A0A1H2YME0</accession>
<dbReference type="AlphaFoldDB" id="A0A1H2YME0"/>
<evidence type="ECO:0000313" key="2">
    <source>
        <dbReference type="EMBL" id="SDX05814.1"/>
    </source>
</evidence>
<dbReference type="InterPro" id="IPR041698">
    <property type="entry name" value="Methyltransf_25"/>
</dbReference>
<reference evidence="3" key="1">
    <citation type="submission" date="2016-10" db="EMBL/GenBank/DDBJ databases">
        <authorList>
            <person name="Varghese N."/>
            <person name="Submissions S."/>
        </authorList>
    </citation>
    <scope>NUCLEOTIDE SEQUENCE [LARGE SCALE GENOMIC DNA]</scope>
    <source>
        <strain evidence="3">CGMCC 4.3530</strain>
    </source>
</reference>
<dbReference type="Gene3D" id="3.40.50.150">
    <property type="entry name" value="Vaccinia Virus protein VP39"/>
    <property type="match status" value="1"/>
</dbReference>
<dbReference type="PANTHER" id="PTHR42912">
    <property type="entry name" value="METHYLTRANSFERASE"/>
    <property type="match status" value="1"/>
</dbReference>
<gene>
    <name evidence="2" type="ORF">SAMN05216215_100773</name>
</gene>
<keyword evidence="3" id="KW-1185">Reference proteome</keyword>
<keyword evidence="2" id="KW-0808">Transferase</keyword>
<organism evidence="2 3">
    <name type="scientific">Saccharopolyspora shandongensis</name>
    <dbReference type="NCBI Taxonomy" id="418495"/>
    <lineage>
        <taxon>Bacteria</taxon>
        <taxon>Bacillati</taxon>
        <taxon>Actinomycetota</taxon>
        <taxon>Actinomycetes</taxon>
        <taxon>Pseudonocardiales</taxon>
        <taxon>Pseudonocardiaceae</taxon>
        <taxon>Saccharopolyspora</taxon>
    </lineage>
</organism>
<protein>
    <submittedName>
        <fullName evidence="2">Methyltransferase domain-containing protein</fullName>
    </submittedName>
</protein>
<dbReference type="STRING" id="418495.SAMN05216215_100773"/>
<dbReference type="OrthoDB" id="9805171at2"/>